<name>G8LYU4_ACECE</name>
<reference evidence="2" key="1">
    <citation type="submission" date="2011-12" db="EMBL/GenBank/DDBJ databases">
        <title>Complete sequence of Clostridium clariflavum DSM 19732.</title>
        <authorList>
            <consortium name="US DOE Joint Genome Institute"/>
            <person name="Lucas S."/>
            <person name="Han J."/>
            <person name="Lapidus A."/>
            <person name="Cheng J.-F."/>
            <person name="Goodwin L."/>
            <person name="Pitluck S."/>
            <person name="Peters L."/>
            <person name="Teshima H."/>
            <person name="Detter J.C."/>
            <person name="Han C."/>
            <person name="Tapia R."/>
            <person name="Land M."/>
            <person name="Hauser L."/>
            <person name="Kyrpides N."/>
            <person name="Ivanova N."/>
            <person name="Pagani I."/>
            <person name="Kitzmiller T."/>
            <person name="Lynd L."/>
            <person name="Izquierdo J."/>
            <person name="Woyke T."/>
        </authorList>
    </citation>
    <scope>NUCLEOTIDE SEQUENCE [LARGE SCALE GENOMIC DNA]</scope>
    <source>
        <strain evidence="2">DSM 19732 / NBRC 101661 / EBR45</strain>
    </source>
</reference>
<dbReference type="Proteomes" id="UP000005435">
    <property type="component" value="Chromosome"/>
</dbReference>
<evidence type="ECO:0000313" key="1">
    <source>
        <dbReference type="EMBL" id="AEV67846.1"/>
    </source>
</evidence>
<proteinExistence type="predicted"/>
<organism evidence="1 2">
    <name type="scientific">Acetivibrio clariflavus (strain DSM 19732 / NBRC 101661 / EBR45)</name>
    <name type="common">Clostridium clariflavum</name>
    <dbReference type="NCBI Taxonomy" id="720554"/>
    <lineage>
        <taxon>Bacteria</taxon>
        <taxon>Bacillati</taxon>
        <taxon>Bacillota</taxon>
        <taxon>Clostridia</taxon>
        <taxon>Eubacteriales</taxon>
        <taxon>Oscillospiraceae</taxon>
        <taxon>Acetivibrio</taxon>
    </lineage>
</organism>
<dbReference type="EMBL" id="CP003065">
    <property type="protein sequence ID" value="AEV67846.1"/>
    <property type="molecule type" value="Genomic_DNA"/>
</dbReference>
<sequence>MQTCPKGMNSYPRIKLKSCNVERFYLEGELYGCASIIFDMESKKTDNYIETKISSSLGANGTICSKKIQIELE</sequence>
<keyword evidence="2" id="KW-1185">Reference proteome</keyword>
<dbReference type="AlphaFoldDB" id="G8LYU4"/>
<gene>
    <name evidence="1" type="ordered locus">Clocl_1185</name>
</gene>
<dbReference type="OrthoDB" id="2086382at2"/>
<protein>
    <submittedName>
        <fullName evidence="1">Uncharacterized protein</fullName>
    </submittedName>
</protein>
<dbReference type="KEGG" id="ccl:Clocl_1185"/>
<accession>G8LYU4</accession>
<dbReference type="HOGENOM" id="CLU_2698067_0_0_9"/>
<evidence type="ECO:0000313" key="2">
    <source>
        <dbReference type="Proteomes" id="UP000005435"/>
    </source>
</evidence>
<reference evidence="1 2" key="2">
    <citation type="journal article" date="2012" name="Stand. Genomic Sci.">
        <title>Complete Genome Sequence of Clostridium clariflavum DSM 19732.</title>
        <authorList>
            <person name="Izquierdo J.A."/>
            <person name="Goodwin L."/>
            <person name="Davenport K.W."/>
            <person name="Teshima H."/>
            <person name="Bruce D."/>
            <person name="Detter C."/>
            <person name="Tapia R."/>
            <person name="Han S."/>
            <person name="Land M."/>
            <person name="Hauser L."/>
            <person name="Jeffries C.D."/>
            <person name="Han J."/>
            <person name="Pitluck S."/>
            <person name="Nolan M."/>
            <person name="Chen A."/>
            <person name="Huntemann M."/>
            <person name="Mavromatis K."/>
            <person name="Mikhailova N."/>
            <person name="Liolios K."/>
            <person name="Woyke T."/>
            <person name="Lynd L.R."/>
        </authorList>
    </citation>
    <scope>NUCLEOTIDE SEQUENCE [LARGE SCALE GENOMIC DNA]</scope>
    <source>
        <strain evidence="2">DSM 19732 / NBRC 101661 / EBR45</strain>
    </source>
</reference>